<evidence type="ECO:0000256" key="3">
    <source>
        <dbReference type="ARBA" id="ARBA00022568"/>
    </source>
</evidence>
<keyword evidence="10 13" id="KW-0472">Membrane</keyword>
<gene>
    <name evidence="15" type="ORF">BIW11_14077</name>
</gene>
<dbReference type="Proteomes" id="UP000192247">
    <property type="component" value="Unassembled WGS sequence"/>
</dbReference>
<keyword evidence="4" id="KW-0107">Calcium channel</keyword>
<evidence type="ECO:0000256" key="7">
    <source>
        <dbReference type="ARBA" id="ARBA00022882"/>
    </source>
</evidence>
<dbReference type="PANTHER" id="PTHR45628">
    <property type="entry name" value="VOLTAGE-DEPENDENT CALCIUM CHANNEL TYPE A SUBUNIT ALPHA-1"/>
    <property type="match status" value="1"/>
</dbReference>
<dbReference type="AlphaFoldDB" id="A0A1V9WZF4"/>
<evidence type="ECO:0000256" key="5">
    <source>
        <dbReference type="ARBA" id="ARBA00022692"/>
    </source>
</evidence>
<keyword evidence="7" id="KW-0851">Voltage-gated channel</keyword>
<name>A0A1V9WZF4_9ACAR</name>
<dbReference type="FunFam" id="1.10.287.70:FF:000107">
    <property type="entry name" value="Voltage-dependent L-type calcium channel subunit alpha"/>
    <property type="match status" value="1"/>
</dbReference>
<accession>A0A1V9WZF4</accession>
<keyword evidence="3" id="KW-0109">Calcium transport</keyword>
<evidence type="ECO:0000256" key="2">
    <source>
        <dbReference type="ARBA" id="ARBA00022448"/>
    </source>
</evidence>
<keyword evidence="2" id="KW-0813">Transport</keyword>
<evidence type="ECO:0000256" key="13">
    <source>
        <dbReference type="SAM" id="Phobius"/>
    </source>
</evidence>
<evidence type="ECO:0000256" key="8">
    <source>
        <dbReference type="ARBA" id="ARBA00022989"/>
    </source>
</evidence>
<feature type="transmembrane region" description="Helical" evidence="13">
    <location>
        <begin position="70"/>
        <end position="93"/>
    </location>
</feature>
<evidence type="ECO:0000256" key="9">
    <source>
        <dbReference type="ARBA" id="ARBA00023065"/>
    </source>
</evidence>
<dbReference type="InterPro" id="IPR050599">
    <property type="entry name" value="VDCC_alpha-1_subunit"/>
</dbReference>
<dbReference type="PANTHER" id="PTHR45628:SF1">
    <property type="entry name" value="VOLTAGE-DEPENDENT CALCIUM CHANNEL TYPE D SUBUNIT ALPHA-1"/>
    <property type="match status" value="1"/>
</dbReference>
<dbReference type="Gene3D" id="1.10.287.70">
    <property type="match status" value="1"/>
</dbReference>
<evidence type="ECO:0000256" key="6">
    <source>
        <dbReference type="ARBA" id="ARBA00022837"/>
    </source>
</evidence>
<keyword evidence="11" id="KW-0407">Ion channel</keyword>
<feature type="region of interest" description="Disordered" evidence="12">
    <location>
        <begin position="123"/>
        <end position="144"/>
    </location>
</feature>
<dbReference type="Pfam" id="PF00520">
    <property type="entry name" value="Ion_trans"/>
    <property type="match status" value="1"/>
</dbReference>
<dbReference type="GO" id="GO:0008331">
    <property type="term" value="F:high voltage-gated calcium channel activity"/>
    <property type="evidence" value="ECO:0007669"/>
    <property type="project" value="TreeGrafter"/>
</dbReference>
<sequence length="189" mass="21335">MRSIISLLLLLFLFIMIFALLGMQVFGGKFNFNDNQDKPRQNFDSFWQALLTVFQILTGEDWNVVMYDGILAFGGVGSFGAVACIYFIILFICGNYILLNVFLAIAVDNLADAESLTTIEKEEEEEEDGAQDANALNPQDNNNSSPCRQVQNLHLFGAHPRARVQVKKFESKKASVRMLSKMINPRWIT</sequence>
<protein>
    <submittedName>
        <fullName evidence="15">Voltage-dependent calcium channel type D subunit alpha-1-like</fullName>
    </submittedName>
</protein>
<evidence type="ECO:0000256" key="12">
    <source>
        <dbReference type="SAM" id="MobiDB-lite"/>
    </source>
</evidence>
<dbReference type="GO" id="GO:0098703">
    <property type="term" value="P:calcium ion import across plasma membrane"/>
    <property type="evidence" value="ECO:0007669"/>
    <property type="project" value="TreeGrafter"/>
</dbReference>
<dbReference type="GO" id="GO:0005891">
    <property type="term" value="C:voltage-gated calcium channel complex"/>
    <property type="evidence" value="ECO:0007669"/>
    <property type="project" value="TreeGrafter"/>
</dbReference>
<dbReference type="EMBL" id="MNPL01032012">
    <property type="protein sequence ID" value="OQR66551.1"/>
    <property type="molecule type" value="Genomic_DNA"/>
</dbReference>
<evidence type="ECO:0000256" key="4">
    <source>
        <dbReference type="ARBA" id="ARBA00022673"/>
    </source>
</evidence>
<evidence type="ECO:0000256" key="11">
    <source>
        <dbReference type="ARBA" id="ARBA00023303"/>
    </source>
</evidence>
<organism evidence="15 16">
    <name type="scientific">Tropilaelaps mercedesae</name>
    <dbReference type="NCBI Taxonomy" id="418985"/>
    <lineage>
        <taxon>Eukaryota</taxon>
        <taxon>Metazoa</taxon>
        <taxon>Ecdysozoa</taxon>
        <taxon>Arthropoda</taxon>
        <taxon>Chelicerata</taxon>
        <taxon>Arachnida</taxon>
        <taxon>Acari</taxon>
        <taxon>Parasitiformes</taxon>
        <taxon>Mesostigmata</taxon>
        <taxon>Gamasina</taxon>
        <taxon>Dermanyssoidea</taxon>
        <taxon>Laelapidae</taxon>
        <taxon>Tropilaelaps</taxon>
    </lineage>
</organism>
<proteinExistence type="predicted"/>
<keyword evidence="5 13" id="KW-0812">Transmembrane</keyword>
<feature type="domain" description="Ion transport" evidence="14">
    <location>
        <begin position="1"/>
        <end position="115"/>
    </location>
</feature>
<evidence type="ECO:0000313" key="16">
    <source>
        <dbReference type="Proteomes" id="UP000192247"/>
    </source>
</evidence>
<dbReference type="STRING" id="418985.A0A1V9WZF4"/>
<keyword evidence="16" id="KW-1185">Reference proteome</keyword>
<feature type="non-terminal residue" evidence="15">
    <location>
        <position position="189"/>
    </location>
</feature>
<dbReference type="OrthoDB" id="6434624at2759"/>
<keyword evidence="9" id="KW-0406">Ion transport</keyword>
<reference evidence="15 16" key="1">
    <citation type="journal article" date="2017" name="Gigascience">
        <title>Draft genome of the honey bee ectoparasitic mite, Tropilaelaps mercedesae, is shaped by the parasitic life history.</title>
        <authorList>
            <person name="Dong X."/>
            <person name="Armstrong S.D."/>
            <person name="Xia D."/>
            <person name="Makepeace B.L."/>
            <person name="Darby A.C."/>
            <person name="Kadowaki T."/>
        </authorList>
    </citation>
    <scope>NUCLEOTIDE SEQUENCE [LARGE SCALE GENOMIC DNA]</scope>
    <source>
        <strain evidence="15">Wuxi-XJTLU</strain>
    </source>
</reference>
<comment type="caution">
    <text evidence="15">The sequence shown here is derived from an EMBL/GenBank/DDBJ whole genome shotgun (WGS) entry which is preliminary data.</text>
</comment>
<dbReference type="InParanoid" id="A0A1V9WZF4"/>
<comment type="subcellular location">
    <subcellularLocation>
        <location evidence="1">Membrane</location>
        <topology evidence="1">Multi-pass membrane protein</topology>
    </subcellularLocation>
</comment>
<evidence type="ECO:0000313" key="15">
    <source>
        <dbReference type="EMBL" id="OQR66551.1"/>
    </source>
</evidence>
<evidence type="ECO:0000259" key="14">
    <source>
        <dbReference type="Pfam" id="PF00520"/>
    </source>
</evidence>
<evidence type="ECO:0000256" key="1">
    <source>
        <dbReference type="ARBA" id="ARBA00004141"/>
    </source>
</evidence>
<keyword evidence="6" id="KW-0106">Calcium</keyword>
<dbReference type="SUPFAM" id="SSF81324">
    <property type="entry name" value="Voltage-gated potassium channels"/>
    <property type="match status" value="1"/>
</dbReference>
<feature type="compositionally biased region" description="Polar residues" evidence="12">
    <location>
        <begin position="134"/>
        <end position="144"/>
    </location>
</feature>
<dbReference type="InterPro" id="IPR005821">
    <property type="entry name" value="Ion_trans_dom"/>
</dbReference>
<keyword evidence="8 13" id="KW-1133">Transmembrane helix</keyword>
<evidence type="ECO:0000256" key="10">
    <source>
        <dbReference type="ARBA" id="ARBA00023136"/>
    </source>
</evidence>